<gene>
    <name evidence="4" type="ORF">IAB71_01355</name>
</gene>
<feature type="transmembrane region" description="Helical" evidence="2">
    <location>
        <begin position="124"/>
        <end position="145"/>
    </location>
</feature>
<proteinExistence type="inferred from homology"/>
<evidence type="ECO:0000313" key="5">
    <source>
        <dbReference type="Proteomes" id="UP000824169"/>
    </source>
</evidence>
<dbReference type="PANTHER" id="PTHR30487">
    <property type="entry name" value="TYPE 4 PREPILIN-LIKE PROTEINS LEADER PEPTIDE-PROCESSING ENZYME"/>
    <property type="match status" value="1"/>
</dbReference>
<reference evidence="4" key="2">
    <citation type="journal article" date="2021" name="PeerJ">
        <title>Extensive microbial diversity within the chicken gut microbiome revealed by metagenomics and culture.</title>
        <authorList>
            <person name="Gilroy R."/>
            <person name="Ravi A."/>
            <person name="Getino M."/>
            <person name="Pursley I."/>
            <person name="Horton D.L."/>
            <person name="Alikhan N.F."/>
            <person name="Baker D."/>
            <person name="Gharbi K."/>
            <person name="Hall N."/>
            <person name="Watson M."/>
            <person name="Adriaenssens E.M."/>
            <person name="Foster-Nyarko E."/>
            <person name="Jarju S."/>
            <person name="Secka A."/>
            <person name="Antonio M."/>
            <person name="Oren A."/>
            <person name="Chaudhuri R.R."/>
            <person name="La Ragione R."/>
            <person name="Hildebrand F."/>
            <person name="Pallen M.J."/>
        </authorList>
    </citation>
    <scope>NUCLEOTIDE SEQUENCE</scope>
    <source>
        <strain evidence="4">CHK188-20938</strain>
    </source>
</reference>
<evidence type="ECO:0000256" key="2">
    <source>
        <dbReference type="SAM" id="Phobius"/>
    </source>
</evidence>
<comment type="caution">
    <text evidence="4">The sequence shown here is derived from an EMBL/GenBank/DDBJ whole genome shotgun (WGS) entry which is preliminary data.</text>
</comment>
<dbReference type="Pfam" id="PF01478">
    <property type="entry name" value="Peptidase_A24"/>
    <property type="match status" value="1"/>
</dbReference>
<feature type="transmembrane region" description="Helical" evidence="2">
    <location>
        <begin position="51"/>
        <end position="72"/>
    </location>
</feature>
<feature type="transmembrane region" description="Helical" evidence="2">
    <location>
        <begin position="26"/>
        <end position="44"/>
    </location>
</feature>
<keyword evidence="2" id="KW-0812">Transmembrane</keyword>
<evidence type="ECO:0000259" key="3">
    <source>
        <dbReference type="Pfam" id="PF01478"/>
    </source>
</evidence>
<dbReference type="InterPro" id="IPR000045">
    <property type="entry name" value="Prepilin_IV_endopep_pep"/>
</dbReference>
<keyword evidence="2" id="KW-0472">Membrane</keyword>
<dbReference type="AlphaFoldDB" id="A0A9D1P2J0"/>
<comment type="similarity">
    <text evidence="1">Belongs to the peptidase A24 family.</text>
</comment>
<accession>A0A9D1P2J0</accession>
<dbReference type="GO" id="GO:0004190">
    <property type="term" value="F:aspartic-type endopeptidase activity"/>
    <property type="evidence" value="ECO:0007669"/>
    <property type="project" value="InterPro"/>
</dbReference>
<dbReference type="InterPro" id="IPR050882">
    <property type="entry name" value="Prepilin_peptidase/N-MTase"/>
</dbReference>
<feature type="domain" description="Prepilin type IV endopeptidase peptidase" evidence="3">
    <location>
        <begin position="5"/>
        <end position="108"/>
    </location>
</feature>
<sequence length="148" mass="15606">MTIAAFFALLGVIAWTDWKTMRIPNRLNAAVFVTGLCAVFTVPGPGVPERVLGMFVVSVPMLLAALLAPGGFGGGDIKLMAAGGLFLGWEGNVLAAVLGIFAGGIWGLYLLLFKRADRRDVFPFGPCLCGGMLAAFVILCTRGSYHIL</sequence>
<protein>
    <submittedName>
        <fullName evidence="4">Prepilin peptidase</fullName>
    </submittedName>
</protein>
<dbReference type="GO" id="GO:0005886">
    <property type="term" value="C:plasma membrane"/>
    <property type="evidence" value="ECO:0007669"/>
    <property type="project" value="TreeGrafter"/>
</dbReference>
<evidence type="ECO:0000313" key="4">
    <source>
        <dbReference type="EMBL" id="HIV24428.1"/>
    </source>
</evidence>
<dbReference type="Proteomes" id="UP000824169">
    <property type="component" value="Unassembled WGS sequence"/>
</dbReference>
<dbReference type="GO" id="GO:0006465">
    <property type="term" value="P:signal peptide processing"/>
    <property type="evidence" value="ECO:0007669"/>
    <property type="project" value="TreeGrafter"/>
</dbReference>
<feature type="transmembrane region" description="Helical" evidence="2">
    <location>
        <begin position="92"/>
        <end position="112"/>
    </location>
</feature>
<keyword evidence="2" id="KW-1133">Transmembrane helix</keyword>
<reference evidence="4" key="1">
    <citation type="submission" date="2020-10" db="EMBL/GenBank/DDBJ databases">
        <authorList>
            <person name="Gilroy R."/>
        </authorList>
    </citation>
    <scope>NUCLEOTIDE SEQUENCE</scope>
    <source>
        <strain evidence="4">CHK188-20938</strain>
    </source>
</reference>
<name>A0A9D1P2J0_9FIRM</name>
<dbReference type="PANTHER" id="PTHR30487:SF0">
    <property type="entry name" value="PREPILIN LEADER PEPTIDASE_N-METHYLTRANSFERASE-RELATED"/>
    <property type="match status" value="1"/>
</dbReference>
<evidence type="ECO:0000256" key="1">
    <source>
        <dbReference type="ARBA" id="ARBA00005801"/>
    </source>
</evidence>
<dbReference type="EMBL" id="DVOO01000004">
    <property type="protein sequence ID" value="HIV24428.1"/>
    <property type="molecule type" value="Genomic_DNA"/>
</dbReference>
<dbReference type="Gene3D" id="1.20.120.1220">
    <property type="match status" value="1"/>
</dbReference>
<organism evidence="4 5">
    <name type="scientific">Candidatus Scatomonas pullistercoris</name>
    <dbReference type="NCBI Taxonomy" id="2840920"/>
    <lineage>
        <taxon>Bacteria</taxon>
        <taxon>Bacillati</taxon>
        <taxon>Bacillota</taxon>
        <taxon>Clostridia</taxon>
        <taxon>Lachnospirales</taxon>
        <taxon>Lachnospiraceae</taxon>
        <taxon>Lachnospiraceae incertae sedis</taxon>
        <taxon>Candidatus Scatomonas</taxon>
    </lineage>
</organism>